<keyword evidence="2" id="KW-1185">Reference proteome</keyword>
<accession>A0ACB9EG55</accession>
<proteinExistence type="predicted"/>
<protein>
    <submittedName>
        <fullName evidence="1">Uncharacterized protein</fullName>
    </submittedName>
</protein>
<sequence>MATQVHGDAGRRISQMIANVLSFTQTHGKPPALALVSVGNNPRFGSYISLLKTRCMEVGIRFIHVELAGPEAQCVTRVRDYKVFLSSFLCQIISIHERSALHFVIRTKSTYNTRPNTRQKMTKGAENDDPQVDVELQKDQTSSLAENITNMYDTVPRNNCDIAPSHDEVLNELNTEGTPVTAVTISEGMVIINRNYEQRYKEMSNSTTGVTTQESSQPLTTTIQTIEMQNVDG</sequence>
<evidence type="ECO:0000313" key="2">
    <source>
        <dbReference type="Proteomes" id="UP001055879"/>
    </source>
</evidence>
<organism evidence="1 2">
    <name type="scientific">Arctium lappa</name>
    <name type="common">Greater burdock</name>
    <name type="synonym">Lappa major</name>
    <dbReference type="NCBI Taxonomy" id="4217"/>
    <lineage>
        <taxon>Eukaryota</taxon>
        <taxon>Viridiplantae</taxon>
        <taxon>Streptophyta</taxon>
        <taxon>Embryophyta</taxon>
        <taxon>Tracheophyta</taxon>
        <taxon>Spermatophyta</taxon>
        <taxon>Magnoliopsida</taxon>
        <taxon>eudicotyledons</taxon>
        <taxon>Gunneridae</taxon>
        <taxon>Pentapetalae</taxon>
        <taxon>asterids</taxon>
        <taxon>campanulids</taxon>
        <taxon>Asterales</taxon>
        <taxon>Asteraceae</taxon>
        <taxon>Carduoideae</taxon>
        <taxon>Cardueae</taxon>
        <taxon>Arctiinae</taxon>
        <taxon>Arctium</taxon>
    </lineage>
</organism>
<evidence type="ECO:0000313" key="1">
    <source>
        <dbReference type="EMBL" id="KAI3757701.1"/>
    </source>
</evidence>
<comment type="caution">
    <text evidence="1">The sequence shown here is derived from an EMBL/GenBank/DDBJ whole genome shotgun (WGS) entry which is preliminary data.</text>
</comment>
<name>A0ACB9EG55_ARCLA</name>
<dbReference type="EMBL" id="CM042048">
    <property type="protein sequence ID" value="KAI3757701.1"/>
    <property type="molecule type" value="Genomic_DNA"/>
</dbReference>
<gene>
    <name evidence="1" type="ORF">L6452_05244</name>
</gene>
<reference evidence="1 2" key="2">
    <citation type="journal article" date="2022" name="Mol. Ecol. Resour.">
        <title>The genomes of chicory, endive, great burdock and yacon provide insights into Asteraceae paleo-polyploidization history and plant inulin production.</title>
        <authorList>
            <person name="Fan W."/>
            <person name="Wang S."/>
            <person name="Wang H."/>
            <person name="Wang A."/>
            <person name="Jiang F."/>
            <person name="Liu H."/>
            <person name="Zhao H."/>
            <person name="Xu D."/>
            <person name="Zhang Y."/>
        </authorList>
    </citation>
    <scope>NUCLEOTIDE SEQUENCE [LARGE SCALE GENOMIC DNA]</scope>
    <source>
        <strain evidence="2">cv. Niubang</strain>
    </source>
</reference>
<dbReference type="Proteomes" id="UP001055879">
    <property type="component" value="Linkage Group LG02"/>
</dbReference>
<reference evidence="2" key="1">
    <citation type="journal article" date="2022" name="Mol. Ecol. Resour.">
        <title>The genomes of chicory, endive, great burdock and yacon provide insights into Asteraceae palaeo-polyploidization history and plant inulin production.</title>
        <authorList>
            <person name="Fan W."/>
            <person name="Wang S."/>
            <person name="Wang H."/>
            <person name="Wang A."/>
            <person name="Jiang F."/>
            <person name="Liu H."/>
            <person name="Zhao H."/>
            <person name="Xu D."/>
            <person name="Zhang Y."/>
        </authorList>
    </citation>
    <scope>NUCLEOTIDE SEQUENCE [LARGE SCALE GENOMIC DNA]</scope>
    <source>
        <strain evidence="2">cv. Niubang</strain>
    </source>
</reference>